<reference evidence="5 6" key="1">
    <citation type="submission" date="2024-07" db="EMBL/GenBank/DDBJ databases">
        <title>Uliginosibacterium flavum JJ3220;KACC:17644.</title>
        <authorList>
            <person name="Kim M.K."/>
        </authorList>
    </citation>
    <scope>NUCLEOTIDE SEQUENCE [LARGE SCALE GENOMIC DNA]</scope>
    <source>
        <strain evidence="5 6">KACC:17644</strain>
    </source>
</reference>
<dbReference type="CDD" id="cd00077">
    <property type="entry name" value="HDc"/>
    <property type="match status" value="1"/>
</dbReference>
<dbReference type="InterPro" id="IPR003607">
    <property type="entry name" value="HD/PDEase_dom"/>
</dbReference>
<keyword evidence="1" id="KW-0597">Phosphoprotein</keyword>
<sequence>MLAPLKGKILVVDDDETVRRVVSCMLEARGHTVTVVANGQEALTVARLGWAQVILTDIVMPVMDGFELVGRLKSDAATAHIPVIVMTSMDDRAARLRALEAGAEDFVLKPVDETELVTRVGNYLRLGDYFARVEDANRVLEREVRQQTDALRGANLETIFSLCRAMEYKDANTGAHLHRISQYSRVLADACGMDGSFVECLTHATPMHDIGKIGVPDAILLKPGPLDEAEWFVMRSHCAMGAHLLAGATSAYLVMGAEVALCHHENWDGSGYPQNLRGEAIPLAARIMAVCDRYDAVRSERPYKRAYSHAEAMEVMLKGDERSSPKHIDPDLLAVFARNSLRFDEVFRIHQTL</sequence>
<evidence type="ECO:0000256" key="2">
    <source>
        <dbReference type="SAM" id="Coils"/>
    </source>
</evidence>
<proteinExistence type="predicted"/>
<feature type="domain" description="Response regulatory" evidence="3">
    <location>
        <begin position="8"/>
        <end position="124"/>
    </location>
</feature>
<dbReference type="PANTHER" id="PTHR45228:SF1">
    <property type="entry name" value="CYCLIC DI-GMP PHOSPHODIESTERASE TM_0186"/>
    <property type="match status" value="1"/>
</dbReference>
<dbReference type="PROSITE" id="PS50110">
    <property type="entry name" value="RESPONSE_REGULATORY"/>
    <property type="match status" value="1"/>
</dbReference>
<gene>
    <name evidence="5" type="ORF">ABXR19_06560</name>
</gene>
<dbReference type="Proteomes" id="UP001549691">
    <property type="component" value="Unassembled WGS sequence"/>
</dbReference>
<dbReference type="PANTHER" id="PTHR45228">
    <property type="entry name" value="CYCLIC DI-GMP PHOSPHODIESTERASE TM_0186-RELATED"/>
    <property type="match status" value="1"/>
</dbReference>
<evidence type="ECO:0000259" key="4">
    <source>
        <dbReference type="PROSITE" id="PS51832"/>
    </source>
</evidence>
<dbReference type="SUPFAM" id="SSF109604">
    <property type="entry name" value="HD-domain/PDEase-like"/>
    <property type="match status" value="1"/>
</dbReference>
<dbReference type="RefSeq" id="WP_354600306.1">
    <property type="nucleotide sequence ID" value="NZ_JBEWZI010000005.1"/>
</dbReference>
<accession>A0ABV2TIW3</accession>
<dbReference type="InterPro" id="IPR052020">
    <property type="entry name" value="Cyclic_di-GMP/3'3'-cGAMP_PDE"/>
</dbReference>
<dbReference type="SMART" id="SM00471">
    <property type="entry name" value="HDc"/>
    <property type="match status" value="1"/>
</dbReference>
<dbReference type="InterPro" id="IPR001789">
    <property type="entry name" value="Sig_transdc_resp-reg_receiver"/>
</dbReference>
<dbReference type="InterPro" id="IPR011006">
    <property type="entry name" value="CheY-like_superfamily"/>
</dbReference>
<evidence type="ECO:0000313" key="5">
    <source>
        <dbReference type="EMBL" id="MET7013844.1"/>
    </source>
</evidence>
<feature type="modified residue" description="4-aspartylphosphate" evidence="1">
    <location>
        <position position="57"/>
    </location>
</feature>
<dbReference type="InterPro" id="IPR037522">
    <property type="entry name" value="HD_GYP_dom"/>
</dbReference>
<feature type="coiled-coil region" evidence="2">
    <location>
        <begin position="130"/>
        <end position="157"/>
    </location>
</feature>
<dbReference type="Gene3D" id="1.10.3210.10">
    <property type="entry name" value="Hypothetical protein af1432"/>
    <property type="match status" value="1"/>
</dbReference>
<dbReference type="Gene3D" id="3.40.50.2300">
    <property type="match status" value="1"/>
</dbReference>
<dbReference type="SUPFAM" id="SSF52172">
    <property type="entry name" value="CheY-like"/>
    <property type="match status" value="1"/>
</dbReference>
<feature type="domain" description="HD-GYP" evidence="4">
    <location>
        <begin position="151"/>
        <end position="352"/>
    </location>
</feature>
<dbReference type="Pfam" id="PF13487">
    <property type="entry name" value="HD_5"/>
    <property type="match status" value="1"/>
</dbReference>
<evidence type="ECO:0000313" key="6">
    <source>
        <dbReference type="Proteomes" id="UP001549691"/>
    </source>
</evidence>
<comment type="caution">
    <text evidence="5">The sequence shown here is derived from an EMBL/GenBank/DDBJ whole genome shotgun (WGS) entry which is preliminary data.</text>
</comment>
<dbReference type="Pfam" id="PF00072">
    <property type="entry name" value="Response_reg"/>
    <property type="match status" value="1"/>
</dbReference>
<dbReference type="EMBL" id="JBEWZI010000005">
    <property type="protein sequence ID" value="MET7013844.1"/>
    <property type="molecule type" value="Genomic_DNA"/>
</dbReference>
<keyword evidence="2" id="KW-0175">Coiled coil</keyword>
<keyword evidence="6" id="KW-1185">Reference proteome</keyword>
<evidence type="ECO:0000256" key="1">
    <source>
        <dbReference type="PROSITE-ProRule" id="PRU00169"/>
    </source>
</evidence>
<protein>
    <submittedName>
        <fullName evidence="5">HD domain-containing phosphohydrolase</fullName>
    </submittedName>
</protein>
<dbReference type="SMART" id="SM00448">
    <property type="entry name" value="REC"/>
    <property type="match status" value="1"/>
</dbReference>
<organism evidence="5 6">
    <name type="scientific">Uliginosibacterium flavum</name>
    <dbReference type="NCBI Taxonomy" id="1396831"/>
    <lineage>
        <taxon>Bacteria</taxon>
        <taxon>Pseudomonadati</taxon>
        <taxon>Pseudomonadota</taxon>
        <taxon>Betaproteobacteria</taxon>
        <taxon>Rhodocyclales</taxon>
        <taxon>Zoogloeaceae</taxon>
        <taxon>Uliginosibacterium</taxon>
    </lineage>
</organism>
<dbReference type="PROSITE" id="PS51832">
    <property type="entry name" value="HD_GYP"/>
    <property type="match status" value="1"/>
</dbReference>
<evidence type="ECO:0000259" key="3">
    <source>
        <dbReference type="PROSITE" id="PS50110"/>
    </source>
</evidence>
<name>A0ABV2TIW3_9RHOO</name>